<keyword evidence="2" id="KW-1185">Reference proteome</keyword>
<dbReference type="OrthoDB" id="9810101at2"/>
<dbReference type="EMBL" id="NGJX01000005">
    <property type="protein sequence ID" value="RSU02283.1"/>
    <property type="molecule type" value="Genomic_DNA"/>
</dbReference>
<dbReference type="AlphaFoldDB" id="A0A369AWE8"/>
<evidence type="ECO:0000313" key="2">
    <source>
        <dbReference type="Proteomes" id="UP000288197"/>
    </source>
</evidence>
<dbReference type="InterPro" id="IPR021130">
    <property type="entry name" value="PRib-ATP_PPHydrolase-like"/>
</dbReference>
<dbReference type="GeneID" id="63146354"/>
<protein>
    <submittedName>
        <fullName evidence="1">HAD family hydrolase</fullName>
    </submittedName>
</protein>
<name>A0A369AWE8_9ENTE</name>
<dbReference type="Pfam" id="PF01503">
    <property type="entry name" value="PRA-PH"/>
    <property type="match status" value="1"/>
</dbReference>
<dbReference type="GO" id="GO:0016787">
    <property type="term" value="F:hydrolase activity"/>
    <property type="evidence" value="ECO:0007669"/>
    <property type="project" value="UniProtKB-KW"/>
</dbReference>
<sequence length="168" mass="19743">MSKNPFEQVREFHEHFDPNTHSEVKALDKKIAEYRSGFKLEEIIEFLYAANNGDEKNFRESVSYLKESLDVEAEKIIEKKKEVEPLVDEVDALIDLLYFTYGSFVMMNVDPTEVFNLVHQANMGKLFPDGKPRYHDVTGKVLKPENWEEDFAPERKIKKEIEKQQQNN</sequence>
<reference evidence="1 2" key="1">
    <citation type="submission" date="2017-05" db="EMBL/GenBank/DDBJ databases">
        <title>Vagococcus spp. assemblies.</title>
        <authorList>
            <person name="Gulvik C.A."/>
        </authorList>
    </citation>
    <scope>NUCLEOTIDE SEQUENCE [LARGE SCALE GENOMIC DNA]</scope>
    <source>
        <strain evidence="1 2">NCFB 2497</strain>
    </source>
</reference>
<comment type="caution">
    <text evidence="1">The sequence shown here is derived from an EMBL/GenBank/DDBJ whole genome shotgun (WGS) entry which is preliminary data.</text>
</comment>
<gene>
    <name evidence="1" type="ORF">CBF32_06775</name>
</gene>
<evidence type="ECO:0000313" key="1">
    <source>
        <dbReference type="EMBL" id="RSU02283.1"/>
    </source>
</evidence>
<dbReference type="Gene3D" id="1.10.3420.10">
    <property type="entry name" value="putative ntp pyrophosphohydrolase like domain"/>
    <property type="match status" value="1"/>
</dbReference>
<proteinExistence type="predicted"/>
<dbReference type="RefSeq" id="WP_114289591.1">
    <property type="nucleotide sequence ID" value="NZ_CP081461.1"/>
</dbReference>
<dbReference type="InterPro" id="IPR023292">
    <property type="entry name" value="NTP_PyroPHydrolase-like_dom_sf"/>
</dbReference>
<accession>A0A369AWE8</accession>
<keyword evidence="1" id="KW-0378">Hydrolase</keyword>
<dbReference type="Proteomes" id="UP000288197">
    <property type="component" value="Unassembled WGS sequence"/>
</dbReference>
<organism evidence="1 2">
    <name type="scientific">Vagococcus fluvialis</name>
    <dbReference type="NCBI Taxonomy" id="2738"/>
    <lineage>
        <taxon>Bacteria</taxon>
        <taxon>Bacillati</taxon>
        <taxon>Bacillota</taxon>
        <taxon>Bacilli</taxon>
        <taxon>Lactobacillales</taxon>
        <taxon>Enterococcaceae</taxon>
        <taxon>Vagococcus</taxon>
    </lineage>
</organism>